<dbReference type="PROSITE" id="PS50850">
    <property type="entry name" value="MFS"/>
    <property type="match status" value="1"/>
</dbReference>
<dbReference type="Proteomes" id="UP000673447">
    <property type="component" value="Unassembled WGS sequence"/>
</dbReference>
<keyword evidence="4 6" id="KW-0472">Membrane</keyword>
<dbReference type="PANTHER" id="PTHR11662">
    <property type="entry name" value="SOLUTE CARRIER FAMILY 17"/>
    <property type="match status" value="1"/>
</dbReference>
<reference evidence="8" key="1">
    <citation type="journal article" date="2016" name="Int. J. Syst. Evol. Microbiol.">
        <title>Pseudoxanthomonas helianthi sp. nov., isolated from roots of Jerusalem artichoke (Helianthus tuberosus).</title>
        <authorList>
            <person name="Kittiwongwattana C."/>
            <person name="Thawai C."/>
        </authorList>
    </citation>
    <scope>NUCLEOTIDE SEQUENCE</scope>
    <source>
        <strain evidence="8">110414</strain>
    </source>
</reference>
<feature type="transmembrane region" description="Helical" evidence="6">
    <location>
        <begin position="308"/>
        <end position="327"/>
    </location>
</feature>
<dbReference type="SUPFAM" id="SSF103473">
    <property type="entry name" value="MFS general substrate transporter"/>
    <property type="match status" value="1"/>
</dbReference>
<dbReference type="InterPro" id="IPR036259">
    <property type="entry name" value="MFS_trans_sf"/>
</dbReference>
<comment type="similarity">
    <text evidence="5">Belongs to the major facilitator superfamily. Phthalate permease family.</text>
</comment>
<accession>A0A940X2S2</accession>
<feature type="transmembrane region" description="Helical" evidence="6">
    <location>
        <begin position="399"/>
        <end position="421"/>
    </location>
</feature>
<dbReference type="PANTHER" id="PTHR11662:SF285">
    <property type="entry name" value="HEXURONATE TRANSPORTER"/>
    <property type="match status" value="1"/>
</dbReference>
<reference evidence="8" key="2">
    <citation type="submission" date="2021-03" db="EMBL/GenBank/DDBJ databases">
        <authorList>
            <person name="Cao W."/>
        </authorList>
    </citation>
    <scope>NUCLEOTIDE SEQUENCE</scope>
    <source>
        <strain evidence="8">110414</strain>
    </source>
</reference>
<dbReference type="RefSeq" id="WP_210536214.1">
    <property type="nucleotide sequence ID" value="NZ_JAGKTC010000002.1"/>
</dbReference>
<feature type="transmembrane region" description="Helical" evidence="6">
    <location>
        <begin position="239"/>
        <end position="259"/>
    </location>
</feature>
<dbReference type="AlphaFoldDB" id="A0A940X2S2"/>
<evidence type="ECO:0000256" key="4">
    <source>
        <dbReference type="ARBA" id="ARBA00023136"/>
    </source>
</evidence>
<protein>
    <submittedName>
        <fullName evidence="8">MFS transporter</fullName>
    </submittedName>
</protein>
<feature type="transmembrane region" description="Helical" evidence="6">
    <location>
        <begin position="274"/>
        <end position="296"/>
    </location>
</feature>
<proteinExistence type="inferred from homology"/>
<evidence type="ECO:0000313" key="8">
    <source>
        <dbReference type="EMBL" id="MBP3984327.1"/>
    </source>
</evidence>
<evidence type="ECO:0000313" key="9">
    <source>
        <dbReference type="Proteomes" id="UP000673447"/>
    </source>
</evidence>
<evidence type="ECO:0000259" key="7">
    <source>
        <dbReference type="PROSITE" id="PS50850"/>
    </source>
</evidence>
<dbReference type="GO" id="GO:0015134">
    <property type="term" value="F:hexuronate transmembrane transporter activity"/>
    <property type="evidence" value="ECO:0007669"/>
    <property type="project" value="TreeGrafter"/>
</dbReference>
<dbReference type="InterPro" id="IPR011701">
    <property type="entry name" value="MFS"/>
</dbReference>
<dbReference type="GO" id="GO:0016020">
    <property type="term" value="C:membrane"/>
    <property type="evidence" value="ECO:0007669"/>
    <property type="project" value="UniProtKB-SubCell"/>
</dbReference>
<comment type="subcellular location">
    <subcellularLocation>
        <location evidence="1">Membrane</location>
        <topology evidence="1">Multi-pass membrane protein</topology>
    </subcellularLocation>
</comment>
<evidence type="ECO:0000256" key="2">
    <source>
        <dbReference type="ARBA" id="ARBA00022692"/>
    </source>
</evidence>
<organism evidence="8 9">
    <name type="scientific">Pseudoxanthomonas helianthi</name>
    <dbReference type="NCBI Taxonomy" id="1453541"/>
    <lineage>
        <taxon>Bacteria</taxon>
        <taxon>Pseudomonadati</taxon>
        <taxon>Pseudomonadota</taxon>
        <taxon>Gammaproteobacteria</taxon>
        <taxon>Lysobacterales</taxon>
        <taxon>Lysobacteraceae</taxon>
        <taxon>Pseudoxanthomonas</taxon>
    </lineage>
</organism>
<evidence type="ECO:0000256" key="1">
    <source>
        <dbReference type="ARBA" id="ARBA00004141"/>
    </source>
</evidence>
<dbReference type="Pfam" id="PF07690">
    <property type="entry name" value="MFS_1"/>
    <property type="match status" value="1"/>
</dbReference>
<keyword evidence="2 6" id="KW-0812">Transmembrane</keyword>
<evidence type="ECO:0000256" key="5">
    <source>
        <dbReference type="ARBA" id="ARBA00038514"/>
    </source>
</evidence>
<evidence type="ECO:0000256" key="6">
    <source>
        <dbReference type="SAM" id="Phobius"/>
    </source>
</evidence>
<feature type="transmembrane region" description="Helical" evidence="6">
    <location>
        <begin position="179"/>
        <end position="199"/>
    </location>
</feature>
<dbReference type="Gene3D" id="1.20.1250.20">
    <property type="entry name" value="MFS general substrate transporter like domains"/>
    <property type="match status" value="2"/>
</dbReference>
<feature type="transmembrane region" description="Helical" evidence="6">
    <location>
        <begin position="92"/>
        <end position="118"/>
    </location>
</feature>
<feature type="transmembrane region" description="Helical" evidence="6">
    <location>
        <begin position="367"/>
        <end position="393"/>
    </location>
</feature>
<dbReference type="InterPro" id="IPR020846">
    <property type="entry name" value="MFS_dom"/>
</dbReference>
<dbReference type="EMBL" id="JAGKTC010000002">
    <property type="protein sequence ID" value="MBP3984327.1"/>
    <property type="molecule type" value="Genomic_DNA"/>
</dbReference>
<dbReference type="CDD" id="cd17319">
    <property type="entry name" value="MFS_ExuT_GudP_like"/>
    <property type="match status" value="1"/>
</dbReference>
<evidence type="ECO:0000256" key="3">
    <source>
        <dbReference type="ARBA" id="ARBA00022989"/>
    </source>
</evidence>
<keyword evidence="3 6" id="KW-1133">Transmembrane helix</keyword>
<keyword evidence="9" id="KW-1185">Reference proteome</keyword>
<comment type="caution">
    <text evidence="8">The sequence shown here is derived from an EMBL/GenBank/DDBJ whole genome shotgun (WGS) entry which is preliminary data.</text>
</comment>
<feature type="transmembrane region" description="Helical" evidence="6">
    <location>
        <begin position="59"/>
        <end position="80"/>
    </location>
</feature>
<sequence length="430" mass="46359">MSLAQPDPRADTAAPAPRFGRRWTICALLLFATTINYVDRQVIGILKPVLGAEFGWSEIDYGNIVFAFQASYAVGLLLMGRLLDWLGTRRGYTFAVGFWSLAAMAHAAVGSVGGFIAARTALGLGEAGNFPAAIKAVTDWFPRRERALAVGILNAGANIGAMLTPLVVPAIVLTLGWRWAFVITGGLGLFWLAAWLAIYRRPEETAQLSAAELAHIRSSPIEAGSKTPWLGLLRHRQTWAYAVGKFLTDPIWWLYLFWLPDFFSRGFHLDLKSFAIPLVVVYLSADVGSVGGGWLSSRLMKRGRSPNAARKIAMLICALAVLPVVLAPRVHDVWTAVALISLAAAAHQGWSANLLTLPSDLFPGRVVSSVVGLGGMFGAIGGMLIAKVASAILQQTGSYIPIFLIAGMAYLFALLLIHLLVPRMQPAKLD</sequence>
<gene>
    <name evidence="8" type="ORF">J5837_07780</name>
</gene>
<name>A0A940X2S2_9GAMM</name>
<feature type="domain" description="Major facilitator superfamily (MFS) profile" evidence="7">
    <location>
        <begin position="25"/>
        <end position="425"/>
    </location>
</feature>
<dbReference type="InterPro" id="IPR050382">
    <property type="entry name" value="MFS_Na/Anion_cotransporter"/>
</dbReference>
<feature type="transmembrane region" description="Helical" evidence="6">
    <location>
        <begin position="148"/>
        <end position="173"/>
    </location>
</feature>